<evidence type="ECO:0000256" key="30">
    <source>
        <dbReference type="ARBA" id="ARBA00070602"/>
    </source>
</evidence>
<comment type="catalytic activity">
    <reaction evidence="21">
        <text>(4Z,7Z,10Z,13Z,16Z,19Z)-docosahexaenoate(in) + ATP + H2O = (4Z,7Z,10Z,13Z,16Z,19Z)-docosahexaenoate(out) + ADP + phosphate + H(+)</text>
        <dbReference type="Rhea" id="RHEA:67704"/>
        <dbReference type="ChEBI" id="CHEBI:15377"/>
        <dbReference type="ChEBI" id="CHEBI:15378"/>
        <dbReference type="ChEBI" id="CHEBI:30616"/>
        <dbReference type="ChEBI" id="CHEBI:43474"/>
        <dbReference type="ChEBI" id="CHEBI:77016"/>
        <dbReference type="ChEBI" id="CHEBI:456216"/>
    </reaction>
</comment>
<evidence type="ECO:0000256" key="24">
    <source>
        <dbReference type="ARBA" id="ARBA00052445"/>
    </source>
</evidence>
<dbReference type="GO" id="GO:0005524">
    <property type="term" value="F:ATP binding"/>
    <property type="evidence" value="ECO:0007669"/>
    <property type="project" value="UniProtKB-KW"/>
</dbReference>
<dbReference type="Proteomes" id="UP000694395">
    <property type="component" value="Chromosome 8"/>
</dbReference>
<dbReference type="GO" id="GO:0005324">
    <property type="term" value="F:long-chain fatty acid transmembrane transporter activity"/>
    <property type="evidence" value="ECO:0007669"/>
    <property type="project" value="TreeGrafter"/>
</dbReference>
<evidence type="ECO:0000256" key="5">
    <source>
        <dbReference type="ARBA" id="ARBA00022692"/>
    </source>
</evidence>
<keyword evidence="15" id="KW-0325">Glycoprotein</keyword>
<comment type="subcellular location">
    <subcellularLocation>
        <location evidence="1">Peroxisome membrane</location>
        <topology evidence="1">Multi-pass membrane protein</topology>
    </subcellularLocation>
</comment>
<evidence type="ECO:0000256" key="12">
    <source>
        <dbReference type="ARBA" id="ARBA00022990"/>
    </source>
</evidence>
<dbReference type="GO" id="GO:0016887">
    <property type="term" value="F:ATP hydrolysis activity"/>
    <property type="evidence" value="ECO:0007669"/>
    <property type="project" value="InterPro"/>
</dbReference>
<comment type="catalytic activity">
    <reaction evidence="20">
        <text>(4Z,7Z,10Z,13Z,16Z,19Z)-docosahexaenoyl-CoA + H2O = (4Z,7Z,10Z,13Z,16Z,19Z)-docosahexaenoate + CoA + H(+)</text>
        <dbReference type="Rhea" id="RHEA:67700"/>
        <dbReference type="ChEBI" id="CHEBI:15377"/>
        <dbReference type="ChEBI" id="CHEBI:15378"/>
        <dbReference type="ChEBI" id="CHEBI:57287"/>
        <dbReference type="ChEBI" id="CHEBI:74298"/>
        <dbReference type="ChEBI" id="CHEBI:77016"/>
    </reaction>
    <physiologicalReaction direction="left-to-right" evidence="20">
        <dbReference type="Rhea" id="RHEA:67701"/>
    </physiologicalReaction>
</comment>
<comment type="function">
    <text evidence="28">Broad substrate specificity ATP-dependent transporter of the ATP-binding cassette (ABC) family that catalyzes the transport of long-chain fatty acids (LCFA)-CoA, dicarboxylic acids-CoA, long-branched-chain fatty acids-CoA and bile acids from the cytosol to the peroxisome lumen for beta-oxydation. Has fatty acyl-CoA thioesterase and ATPase activities. Probably hydrolyzes fatty acyl-CoAs into free fatty acids prior to their ATP-dependent transport into peroxisomes. Thus, play a role in regulation of LCFAs and energy metabolism namely, in the degradation and biosynthesis of fatty acids by beta-oxidation.</text>
</comment>
<keyword evidence="8" id="KW-0067">ATP-binding</keyword>
<dbReference type="PANTHER" id="PTHR11384">
    <property type="entry name" value="ATP-BINDING CASSETTE, SUB-FAMILY D MEMBER"/>
    <property type="match status" value="1"/>
</dbReference>
<comment type="catalytic activity">
    <reaction evidence="26">
        <text>a long-chain fatty acid(in) + ATP + H2O = a long-chain fatty acid(out) + ADP + phosphate + H(+)</text>
        <dbReference type="Rhea" id="RHEA:67684"/>
        <dbReference type="ChEBI" id="CHEBI:15377"/>
        <dbReference type="ChEBI" id="CHEBI:15378"/>
        <dbReference type="ChEBI" id="CHEBI:30616"/>
        <dbReference type="ChEBI" id="CHEBI:43474"/>
        <dbReference type="ChEBI" id="CHEBI:57560"/>
        <dbReference type="ChEBI" id="CHEBI:456216"/>
    </reaction>
    <physiologicalReaction direction="left-to-right" evidence="26">
        <dbReference type="Rhea" id="RHEA:67685"/>
    </physiologicalReaction>
</comment>
<evidence type="ECO:0000256" key="13">
    <source>
        <dbReference type="ARBA" id="ARBA00023136"/>
    </source>
</evidence>
<reference evidence="34" key="3">
    <citation type="submission" date="2025-09" db="UniProtKB">
        <authorList>
            <consortium name="Ensembl"/>
        </authorList>
    </citation>
    <scope>IDENTIFICATION</scope>
</reference>
<evidence type="ECO:0000256" key="7">
    <source>
        <dbReference type="ARBA" id="ARBA00022801"/>
    </source>
</evidence>
<reference evidence="34" key="2">
    <citation type="submission" date="2025-08" db="UniProtKB">
        <authorList>
            <consortium name="Ensembl"/>
        </authorList>
    </citation>
    <scope>IDENTIFICATION</scope>
</reference>
<keyword evidence="35" id="KW-1185">Reference proteome</keyword>
<dbReference type="FunFam" id="3.40.50.300:FF:000636">
    <property type="entry name" value="ATP-binding cassette sub-family D member 3"/>
    <property type="match status" value="1"/>
</dbReference>
<dbReference type="InterPro" id="IPR050835">
    <property type="entry name" value="ABC_transporter_sub-D"/>
</dbReference>
<dbReference type="GO" id="GO:0015910">
    <property type="term" value="P:long-chain fatty acid import into peroxisome"/>
    <property type="evidence" value="ECO:0007669"/>
    <property type="project" value="TreeGrafter"/>
</dbReference>
<dbReference type="Gene3D" id="3.40.50.300">
    <property type="entry name" value="P-loop containing nucleotide triphosphate hydrolases"/>
    <property type="match status" value="1"/>
</dbReference>
<name>A0A8C7R1U6_ONCMY</name>
<comment type="catalytic activity">
    <reaction evidence="25">
        <text>2,6,10,14-tetramethylpentadecanoate(in) + ATP + H2O = 2,6,10,14-tetramethylpentadecanoate(out) + ADP + phosphate + H(+)</text>
        <dbReference type="Rhea" id="RHEA:67688"/>
        <dbReference type="ChEBI" id="CHEBI:15377"/>
        <dbReference type="ChEBI" id="CHEBI:15378"/>
        <dbReference type="ChEBI" id="CHEBI:30616"/>
        <dbReference type="ChEBI" id="CHEBI:43474"/>
        <dbReference type="ChEBI" id="CHEBI:77268"/>
        <dbReference type="ChEBI" id="CHEBI:456216"/>
    </reaction>
    <physiologicalReaction direction="left-to-right" evidence="25">
        <dbReference type="Rhea" id="RHEA:67689"/>
    </physiologicalReaction>
</comment>
<dbReference type="PANTHER" id="PTHR11384:SF62">
    <property type="entry name" value="ATP-BINDING CASSETTE SUB-FAMILY D MEMBER 3"/>
    <property type="match status" value="1"/>
</dbReference>
<evidence type="ECO:0000256" key="4">
    <source>
        <dbReference type="ARBA" id="ARBA00022553"/>
    </source>
</evidence>
<evidence type="ECO:0000313" key="35">
    <source>
        <dbReference type="Proteomes" id="UP000694395"/>
    </source>
</evidence>
<evidence type="ECO:0000313" key="34">
    <source>
        <dbReference type="Ensembl" id="ENSOMYP00000046901.2"/>
    </source>
</evidence>
<keyword evidence="5" id="KW-0812">Transmembrane</keyword>
<comment type="catalytic activity">
    <reaction evidence="17">
        <text>a very long-chain fatty acid(in) + ATP + H2O = a very long-chain fatty acid(out) + ADP + phosphate + H(+)</text>
        <dbReference type="Rhea" id="RHEA:67080"/>
        <dbReference type="ChEBI" id="CHEBI:15377"/>
        <dbReference type="ChEBI" id="CHEBI:15378"/>
        <dbReference type="ChEBI" id="CHEBI:30616"/>
        <dbReference type="ChEBI" id="CHEBI:43474"/>
        <dbReference type="ChEBI" id="CHEBI:58950"/>
        <dbReference type="ChEBI" id="CHEBI:456216"/>
    </reaction>
    <physiologicalReaction direction="left-to-right" evidence="17">
        <dbReference type="Rhea" id="RHEA:67081"/>
    </physiologicalReaction>
</comment>
<evidence type="ECO:0000256" key="29">
    <source>
        <dbReference type="ARBA" id="ARBA00065720"/>
    </source>
</evidence>
<dbReference type="InterPro" id="IPR011527">
    <property type="entry name" value="ABC1_TM_dom"/>
</dbReference>
<dbReference type="GO" id="GO:0007031">
    <property type="term" value="P:peroxisome organization"/>
    <property type="evidence" value="ECO:0007669"/>
    <property type="project" value="TreeGrafter"/>
</dbReference>
<organism evidence="34 35">
    <name type="scientific">Oncorhynchus mykiss</name>
    <name type="common">Rainbow trout</name>
    <name type="synonym">Salmo gairdneri</name>
    <dbReference type="NCBI Taxonomy" id="8022"/>
    <lineage>
        <taxon>Eukaryota</taxon>
        <taxon>Metazoa</taxon>
        <taxon>Chordata</taxon>
        <taxon>Craniata</taxon>
        <taxon>Vertebrata</taxon>
        <taxon>Euteleostomi</taxon>
        <taxon>Actinopterygii</taxon>
        <taxon>Neopterygii</taxon>
        <taxon>Teleostei</taxon>
        <taxon>Protacanthopterygii</taxon>
        <taxon>Salmoniformes</taxon>
        <taxon>Salmonidae</taxon>
        <taxon>Salmoninae</taxon>
        <taxon>Oncorhynchus</taxon>
    </lineage>
</organism>
<sequence length="644" mass="73313">MASISKYLTAKNSSIAGATIVALYLLKRRRHAAQLNELKAVINDLGPQKLFAKQEKTVVDKVFFARVLKIVKIMVPGVFCKESGYCLLIAAMLVARTYCDVWMIQNGTMIESAIIGRSTKDFKRFLFNFIKVMPFISLVNNFLKLGLNELKLCCRVRLTKHLYDEYLQGYTYYKIGNLDNRIGNPDQLLTQDVERFCNSVVDLYSNVSKPLLDIGLYIFKLTSAIGAQGPACMIGYLMFSGLILTRLRRPIGKMTVMEQRYEGEYRFVNSRLITNSEEIAFYNGNLREKQTIHSTFQKLVDHLHNFIVFRFSTGFVDSIIAKYIATVVGYLVVSRPFLNHTHPRHLHSTHAELLEDYYQSGRMLLSMSQALGRIVLAGREMSRLSGFTARITEIMKVLKELNSGKYERTMVSQQGDSESLDRITLVPGSGEIINKDKIIKFEHTPLATPNGDILIKDLSFEVTSGTNVLVCGPNGCGKSSLFRVLGELWPLFGGRLTKPERGKLFYVPQRPYMTLGSLRDQVIYPDTVEDQRRKGTSDKVLKDYLDNVQLGHILEREGGWNTVQDWMDVLSGGEKQRMALFIDLAVSVDVEDFIYSHCRTVGITLFTVSHRKSLWKHHEYYLHMDGRGSYEFKPITQETVEFGS</sequence>
<evidence type="ECO:0000259" key="32">
    <source>
        <dbReference type="Pfam" id="PF00005"/>
    </source>
</evidence>
<evidence type="ECO:0000256" key="14">
    <source>
        <dbReference type="ARBA" id="ARBA00023140"/>
    </source>
</evidence>
<keyword evidence="4" id="KW-0597">Phosphoprotein</keyword>
<dbReference type="GO" id="GO:0006635">
    <property type="term" value="P:fatty acid beta-oxidation"/>
    <property type="evidence" value="ECO:0007669"/>
    <property type="project" value="TreeGrafter"/>
</dbReference>
<keyword evidence="10" id="KW-1278">Translocase</keyword>
<dbReference type="Gene3D" id="1.20.1560.10">
    <property type="entry name" value="ABC transporter type 1, transmembrane domain"/>
    <property type="match status" value="1"/>
</dbReference>
<comment type="catalytic activity">
    <reaction evidence="22">
        <text>pristanoyl-CoA + H2O = 2,6,10,14-tetramethylpentadecanoate + CoA + H(+)</text>
        <dbReference type="Rhea" id="RHEA:40415"/>
        <dbReference type="ChEBI" id="CHEBI:15377"/>
        <dbReference type="ChEBI" id="CHEBI:15378"/>
        <dbReference type="ChEBI" id="CHEBI:57287"/>
        <dbReference type="ChEBI" id="CHEBI:77250"/>
        <dbReference type="ChEBI" id="CHEBI:77268"/>
    </reaction>
    <physiologicalReaction direction="left-to-right" evidence="22">
        <dbReference type="Rhea" id="RHEA:40416"/>
    </physiologicalReaction>
</comment>
<dbReference type="Pfam" id="PF06472">
    <property type="entry name" value="ABC_membrane_2"/>
    <property type="match status" value="1"/>
</dbReference>
<accession>A0A8C7R1U6</accession>
<evidence type="ECO:0000256" key="25">
    <source>
        <dbReference type="ARBA" id="ARBA00052595"/>
    </source>
</evidence>
<comment type="catalytic activity">
    <reaction evidence="24">
        <text>(5Z,8Z,11Z,14Z,17Z)-eicosapentaenoate(in) + ATP + H2O = (5Z,8Z,11Z,14Z,17Z)-eicosapentaenoate(out) + ADP + phosphate + H(+)</text>
        <dbReference type="Rhea" id="RHEA:67708"/>
        <dbReference type="ChEBI" id="CHEBI:15377"/>
        <dbReference type="ChEBI" id="CHEBI:15378"/>
        <dbReference type="ChEBI" id="CHEBI:30616"/>
        <dbReference type="ChEBI" id="CHEBI:43474"/>
        <dbReference type="ChEBI" id="CHEBI:58562"/>
        <dbReference type="ChEBI" id="CHEBI:456216"/>
    </reaction>
    <physiologicalReaction direction="left-to-right" evidence="24">
        <dbReference type="Rhea" id="RHEA:67709"/>
    </physiologicalReaction>
</comment>
<dbReference type="GO" id="GO:0140359">
    <property type="term" value="F:ABC-type transporter activity"/>
    <property type="evidence" value="ECO:0007669"/>
    <property type="project" value="InterPro"/>
</dbReference>
<evidence type="ECO:0000256" key="1">
    <source>
        <dbReference type="ARBA" id="ARBA00004585"/>
    </source>
</evidence>
<dbReference type="GeneTree" id="ENSGT00950000182955"/>
<proteinExistence type="inferred from homology"/>
<evidence type="ECO:0000259" key="33">
    <source>
        <dbReference type="Pfam" id="PF06472"/>
    </source>
</evidence>
<dbReference type="Ensembl" id="ENSOMYT00000051038.2">
    <property type="protein sequence ID" value="ENSOMYP00000046901.2"/>
    <property type="gene ID" value="ENSOMYG00000017214.2"/>
</dbReference>
<keyword evidence="9" id="KW-0832">Ubl conjugation</keyword>
<reference evidence="34" key="1">
    <citation type="submission" date="2020-07" db="EMBL/GenBank/DDBJ databases">
        <title>A long reads based de novo assembly of the rainbow trout Arlee double haploid line genome.</title>
        <authorList>
            <person name="Gao G."/>
            <person name="Palti Y."/>
        </authorList>
    </citation>
    <scope>NUCLEOTIDE SEQUENCE [LARGE SCALE GENOMIC DNA]</scope>
</reference>
<comment type="subunit">
    <text evidence="29">Homodimers. Can form heterodimers with ABCD1 and ABCD2. Dimerization is necessary to form an active transporter. Interacts with PEX19; mediates the targeting of ABCD3 to peroxisomes.</text>
</comment>
<comment type="catalytic activity">
    <reaction evidence="23">
        <text>hexadecanedioyl-CoA + H2O = hexadecanedioate + CoA + H(+)</text>
        <dbReference type="Rhea" id="RHEA:67696"/>
        <dbReference type="ChEBI" id="CHEBI:15377"/>
        <dbReference type="ChEBI" id="CHEBI:15378"/>
        <dbReference type="ChEBI" id="CHEBI:57287"/>
        <dbReference type="ChEBI" id="CHEBI:76276"/>
        <dbReference type="ChEBI" id="CHEBI:77085"/>
    </reaction>
    <physiologicalReaction direction="left-to-right" evidence="23">
        <dbReference type="Rhea" id="RHEA:67697"/>
    </physiologicalReaction>
</comment>
<evidence type="ECO:0000256" key="11">
    <source>
        <dbReference type="ARBA" id="ARBA00022989"/>
    </source>
</evidence>
<evidence type="ECO:0000256" key="16">
    <source>
        <dbReference type="ARBA" id="ARBA00024544"/>
    </source>
</evidence>
<keyword evidence="3" id="KW-0813">Transport</keyword>
<comment type="catalytic activity">
    <reaction evidence="19">
        <text>a long-chain fatty acyl-CoA + H2O = a long-chain fatty acid + CoA + H(+)</text>
        <dbReference type="Rhea" id="RHEA:67680"/>
        <dbReference type="ChEBI" id="CHEBI:15377"/>
        <dbReference type="ChEBI" id="CHEBI:15378"/>
        <dbReference type="ChEBI" id="CHEBI:57287"/>
        <dbReference type="ChEBI" id="CHEBI:57560"/>
        <dbReference type="ChEBI" id="CHEBI:83139"/>
    </reaction>
    <physiologicalReaction direction="left-to-right" evidence="19">
        <dbReference type="Rhea" id="RHEA:67681"/>
    </physiologicalReaction>
</comment>
<protein>
    <recommendedName>
        <fullName evidence="30">ATP-binding cassette sub-family D member 3</fullName>
    </recommendedName>
    <alternativeName>
        <fullName evidence="31">70 kDa peroxisomal membrane protein</fullName>
    </alternativeName>
</protein>
<dbReference type="CDD" id="cd03223">
    <property type="entry name" value="ABCD_peroxisomal_ALDP"/>
    <property type="match status" value="1"/>
</dbReference>
<evidence type="ECO:0000256" key="19">
    <source>
        <dbReference type="ARBA" id="ARBA00051342"/>
    </source>
</evidence>
<dbReference type="FunFam" id="1.20.1560.10:FF:000036">
    <property type="entry name" value="ATP-binding cassette sub-family D member 3"/>
    <property type="match status" value="1"/>
</dbReference>
<keyword evidence="11" id="KW-1133">Transmembrane helix</keyword>
<evidence type="ECO:0000256" key="28">
    <source>
        <dbReference type="ARBA" id="ARBA00053192"/>
    </source>
</evidence>
<dbReference type="GO" id="GO:0005778">
    <property type="term" value="C:peroxisomal membrane"/>
    <property type="evidence" value="ECO:0007669"/>
    <property type="project" value="UniProtKB-SubCell"/>
</dbReference>
<dbReference type="GO" id="GO:0042760">
    <property type="term" value="P:very long-chain fatty acid catabolic process"/>
    <property type="evidence" value="ECO:0007669"/>
    <property type="project" value="TreeGrafter"/>
</dbReference>
<evidence type="ECO:0000256" key="22">
    <source>
        <dbReference type="ARBA" id="ARBA00052292"/>
    </source>
</evidence>
<evidence type="ECO:0000256" key="17">
    <source>
        <dbReference type="ARBA" id="ARBA00048530"/>
    </source>
</evidence>
<keyword evidence="12" id="KW-0007">Acetylation</keyword>
<evidence type="ECO:0000256" key="2">
    <source>
        <dbReference type="ARBA" id="ARBA00008575"/>
    </source>
</evidence>
<gene>
    <name evidence="34" type="primary">LOC110530191</name>
</gene>
<keyword evidence="13" id="KW-0472">Membrane</keyword>
<dbReference type="InterPro" id="IPR003439">
    <property type="entry name" value="ABC_transporter-like_ATP-bd"/>
</dbReference>
<evidence type="ECO:0000256" key="8">
    <source>
        <dbReference type="ARBA" id="ARBA00022840"/>
    </source>
</evidence>
<evidence type="ECO:0000256" key="26">
    <source>
        <dbReference type="ARBA" id="ARBA00052950"/>
    </source>
</evidence>
<comment type="catalytic activity">
    <reaction evidence="27">
        <text>hexadecanedioate(in) + ATP + H2O = hexadecanedioate(out) + ADP + phosphate + H(+)</text>
        <dbReference type="Rhea" id="RHEA:67692"/>
        <dbReference type="ChEBI" id="CHEBI:15377"/>
        <dbReference type="ChEBI" id="CHEBI:15378"/>
        <dbReference type="ChEBI" id="CHEBI:30616"/>
        <dbReference type="ChEBI" id="CHEBI:43474"/>
        <dbReference type="ChEBI" id="CHEBI:76276"/>
        <dbReference type="ChEBI" id="CHEBI:456216"/>
    </reaction>
</comment>
<keyword evidence="6" id="KW-0547">Nucleotide-binding</keyword>
<keyword evidence="7" id="KW-0378">Hydrolase</keyword>
<dbReference type="SUPFAM" id="SSF90123">
    <property type="entry name" value="ABC transporter transmembrane region"/>
    <property type="match status" value="1"/>
</dbReference>
<evidence type="ECO:0000256" key="20">
    <source>
        <dbReference type="ARBA" id="ARBA00051656"/>
    </source>
</evidence>
<evidence type="ECO:0000256" key="6">
    <source>
        <dbReference type="ARBA" id="ARBA00022741"/>
    </source>
</evidence>
<evidence type="ECO:0000256" key="18">
    <source>
        <dbReference type="ARBA" id="ARBA00051077"/>
    </source>
</evidence>
<feature type="domain" description="ABC transporter" evidence="32">
    <location>
        <begin position="456"/>
        <end position="584"/>
    </location>
</feature>
<evidence type="ECO:0000256" key="27">
    <source>
        <dbReference type="ARBA" id="ARBA00052970"/>
    </source>
</evidence>
<comment type="similarity">
    <text evidence="2">Belongs to the ABC transporter superfamily. ABCD family. Peroxisomal fatty acyl CoA transporter (TC 3.A.1.203) subfamily.</text>
</comment>
<dbReference type="InterPro" id="IPR036640">
    <property type="entry name" value="ABC1_TM_sf"/>
</dbReference>
<evidence type="ECO:0000256" key="21">
    <source>
        <dbReference type="ARBA" id="ARBA00051780"/>
    </source>
</evidence>
<dbReference type="Pfam" id="PF00005">
    <property type="entry name" value="ABC_tran"/>
    <property type="match status" value="1"/>
</dbReference>
<feature type="domain" description="ABC transmembrane type-1" evidence="33">
    <location>
        <begin position="70"/>
        <end position="338"/>
    </location>
</feature>
<evidence type="ECO:0000256" key="15">
    <source>
        <dbReference type="ARBA" id="ARBA00023180"/>
    </source>
</evidence>
<comment type="catalytic activity">
    <reaction evidence="18">
        <text>(5Z,8Z,11Z,14Z,17Z)-eicosapentaenoyl-CoA + H2O = (5Z,8Z,11Z,14Z,17Z)-eicosapentaenoate + CoA + H(+)</text>
        <dbReference type="Rhea" id="RHEA:67712"/>
        <dbReference type="ChEBI" id="CHEBI:15377"/>
        <dbReference type="ChEBI" id="CHEBI:15378"/>
        <dbReference type="ChEBI" id="CHEBI:57287"/>
        <dbReference type="ChEBI" id="CHEBI:58562"/>
        <dbReference type="ChEBI" id="CHEBI:73862"/>
    </reaction>
    <physiologicalReaction direction="left-to-right" evidence="18">
        <dbReference type="Rhea" id="RHEA:67713"/>
    </physiologicalReaction>
</comment>
<evidence type="ECO:0000256" key="31">
    <source>
        <dbReference type="ARBA" id="ARBA00076825"/>
    </source>
</evidence>
<evidence type="ECO:0000256" key="9">
    <source>
        <dbReference type="ARBA" id="ARBA00022843"/>
    </source>
</evidence>
<evidence type="ECO:0000256" key="3">
    <source>
        <dbReference type="ARBA" id="ARBA00022448"/>
    </source>
</evidence>
<keyword evidence="14" id="KW-0576">Peroxisome</keyword>
<dbReference type="SUPFAM" id="SSF52540">
    <property type="entry name" value="P-loop containing nucleoside triphosphate hydrolases"/>
    <property type="match status" value="1"/>
</dbReference>
<evidence type="ECO:0000256" key="10">
    <source>
        <dbReference type="ARBA" id="ARBA00022967"/>
    </source>
</evidence>
<evidence type="ECO:0000256" key="23">
    <source>
        <dbReference type="ARBA" id="ARBA00052408"/>
    </source>
</evidence>
<dbReference type="InterPro" id="IPR027417">
    <property type="entry name" value="P-loop_NTPase"/>
</dbReference>
<dbReference type="AlphaFoldDB" id="A0A8C7R1U6"/>
<comment type="catalytic activity">
    <reaction evidence="16">
        <text>a very long-chain fatty acyl-CoA + H2O = a very long-chain fatty acid + CoA + H(+)</text>
        <dbReference type="Rhea" id="RHEA:67072"/>
        <dbReference type="ChEBI" id="CHEBI:15377"/>
        <dbReference type="ChEBI" id="CHEBI:15378"/>
        <dbReference type="ChEBI" id="CHEBI:57287"/>
        <dbReference type="ChEBI" id="CHEBI:58950"/>
        <dbReference type="ChEBI" id="CHEBI:138261"/>
    </reaction>
    <physiologicalReaction direction="left-to-right" evidence="16">
        <dbReference type="Rhea" id="RHEA:67073"/>
    </physiologicalReaction>
</comment>